<dbReference type="SMART" id="SM00382">
    <property type="entry name" value="AAA"/>
    <property type="match status" value="1"/>
</dbReference>
<feature type="domain" description="AAA+ ATPase" evidence="1">
    <location>
        <begin position="125"/>
        <end position="257"/>
    </location>
</feature>
<name>A0ABV8ABN9_9DEIO</name>
<dbReference type="PANTHER" id="PTHR23077:SF198">
    <property type="entry name" value="ATP-DEPENDENT ZINC METALLOPROTEASE FTSH"/>
    <property type="match status" value="1"/>
</dbReference>
<organism evidence="2 3">
    <name type="scientific">Deinococcus antarcticus</name>
    <dbReference type="NCBI Taxonomy" id="1298767"/>
    <lineage>
        <taxon>Bacteria</taxon>
        <taxon>Thermotogati</taxon>
        <taxon>Deinococcota</taxon>
        <taxon>Deinococci</taxon>
        <taxon>Deinococcales</taxon>
        <taxon>Deinococcaceae</taxon>
        <taxon>Deinococcus</taxon>
    </lineage>
</organism>
<dbReference type="SUPFAM" id="SSF52540">
    <property type="entry name" value="P-loop containing nucleoside triphosphate hydrolases"/>
    <property type="match status" value="1"/>
</dbReference>
<evidence type="ECO:0000313" key="3">
    <source>
        <dbReference type="Proteomes" id="UP001595748"/>
    </source>
</evidence>
<reference evidence="3" key="1">
    <citation type="journal article" date="2019" name="Int. J. Syst. Evol. Microbiol.">
        <title>The Global Catalogue of Microorganisms (GCM) 10K type strain sequencing project: providing services to taxonomists for standard genome sequencing and annotation.</title>
        <authorList>
            <consortium name="The Broad Institute Genomics Platform"/>
            <consortium name="The Broad Institute Genome Sequencing Center for Infectious Disease"/>
            <person name="Wu L."/>
            <person name="Ma J."/>
        </authorList>
    </citation>
    <scope>NUCLEOTIDE SEQUENCE [LARGE SCALE GENOMIC DNA]</scope>
    <source>
        <strain evidence="3">CCTCC AB 2013263</strain>
    </source>
</reference>
<sequence length="330" mass="36314">MSTAEQIIALVKSHVDGDDKRFLSVASQVAAREARQGHTNVAQEIKKLIEKARNQEPHFHAAPDPLHLNLPVPQPKGELAGLISVSLPHERLSQMVLPEVVEQKLQRVLLEQKQQQLLRAHNLSPRRKVLLVGPPGSGKTMTAHALAGELDLPLMTILLEGVITKYMGETAAKLRLIFEAMSSTKGVYLFDEFDAIGARRSATNDVGEIRRVLNSFLQLLEQDASHSLVIAATNHPEMLDSALFRRFDDVITYQLPDEQVIGRILKSRLAPFDTKGVKWIQATQAALGLSHAEVSRAAEEAAKMAVLAGHTRIQTSELVQALQDRKSGQG</sequence>
<dbReference type="InterPro" id="IPR027417">
    <property type="entry name" value="P-loop_NTPase"/>
</dbReference>
<gene>
    <name evidence="2" type="ORF">ACFOPQ_20485</name>
</gene>
<dbReference type="Pfam" id="PF00004">
    <property type="entry name" value="AAA"/>
    <property type="match status" value="1"/>
</dbReference>
<evidence type="ECO:0000259" key="1">
    <source>
        <dbReference type="SMART" id="SM00382"/>
    </source>
</evidence>
<dbReference type="CDD" id="cd19481">
    <property type="entry name" value="RecA-like_protease"/>
    <property type="match status" value="1"/>
</dbReference>
<dbReference type="PANTHER" id="PTHR23077">
    <property type="entry name" value="AAA-FAMILY ATPASE"/>
    <property type="match status" value="1"/>
</dbReference>
<evidence type="ECO:0000313" key="2">
    <source>
        <dbReference type="EMBL" id="MFC3863143.1"/>
    </source>
</evidence>
<dbReference type="InterPro" id="IPR003593">
    <property type="entry name" value="AAA+_ATPase"/>
</dbReference>
<dbReference type="InterPro" id="IPR003959">
    <property type="entry name" value="ATPase_AAA_core"/>
</dbReference>
<dbReference type="RefSeq" id="WP_380081077.1">
    <property type="nucleotide sequence ID" value="NZ_JBHRZF010000232.1"/>
</dbReference>
<protein>
    <submittedName>
        <fullName evidence="2">AAA family ATPase</fullName>
    </submittedName>
</protein>
<accession>A0ABV8ABN9</accession>
<dbReference type="Proteomes" id="UP001595748">
    <property type="component" value="Unassembled WGS sequence"/>
</dbReference>
<dbReference type="EMBL" id="JBHRZF010000232">
    <property type="protein sequence ID" value="MFC3863143.1"/>
    <property type="molecule type" value="Genomic_DNA"/>
</dbReference>
<dbReference type="Gene3D" id="3.40.50.300">
    <property type="entry name" value="P-loop containing nucleotide triphosphate hydrolases"/>
    <property type="match status" value="1"/>
</dbReference>
<comment type="caution">
    <text evidence="2">The sequence shown here is derived from an EMBL/GenBank/DDBJ whole genome shotgun (WGS) entry which is preliminary data.</text>
</comment>
<keyword evidence="3" id="KW-1185">Reference proteome</keyword>
<proteinExistence type="predicted"/>
<dbReference type="InterPro" id="IPR050168">
    <property type="entry name" value="AAA_ATPase_domain"/>
</dbReference>